<dbReference type="Pfam" id="PF08378">
    <property type="entry name" value="NERD"/>
    <property type="match status" value="1"/>
</dbReference>
<sequence>MTTTPATTPTTDRSRALDLARHYPGRRVGHVAAQQRRAGFPDRNWRLGADGEQRTAHLLTALTGRTRRDRLLGRPAAWQVLHSVPLDGGAADLDHVLIGPPGICVVGTRHHRGRFLLLDGDRLVVAGTATDAVPRARAEAQRVRELLLPRLGAAASTPVRPVIALVGAPLRVRRWPDDVVVATEGALVYALRGLTPVLGPREVERIHAVARRPGSWG</sequence>
<dbReference type="AlphaFoldDB" id="A0A852W8J7"/>
<evidence type="ECO:0000313" key="2">
    <source>
        <dbReference type="EMBL" id="NYG03064.1"/>
    </source>
</evidence>
<dbReference type="InterPro" id="IPR011528">
    <property type="entry name" value="NERD"/>
</dbReference>
<gene>
    <name evidence="2" type="ORF">HDA37_003349</name>
</gene>
<evidence type="ECO:0000259" key="1">
    <source>
        <dbReference type="Pfam" id="PF08378"/>
    </source>
</evidence>
<comment type="caution">
    <text evidence="2">The sequence shown here is derived from an EMBL/GenBank/DDBJ whole genome shotgun (WGS) entry which is preliminary data.</text>
</comment>
<accession>A0A852W8J7</accession>
<protein>
    <recommendedName>
        <fullName evidence="1">NERD domain-containing protein</fullName>
    </recommendedName>
</protein>
<reference evidence="2 3" key="1">
    <citation type="submission" date="2020-07" db="EMBL/GenBank/DDBJ databases">
        <title>Sequencing the genomes of 1000 actinobacteria strains.</title>
        <authorList>
            <person name="Klenk H.-P."/>
        </authorList>
    </citation>
    <scope>NUCLEOTIDE SEQUENCE [LARGE SCALE GENOMIC DNA]</scope>
    <source>
        <strain evidence="2 3">DSM 44749</strain>
    </source>
</reference>
<dbReference type="EMBL" id="JACCCZ010000001">
    <property type="protein sequence ID" value="NYG03064.1"/>
    <property type="molecule type" value="Genomic_DNA"/>
</dbReference>
<proteinExistence type="predicted"/>
<dbReference type="GeneID" id="98053074"/>
<dbReference type="RefSeq" id="WP_179761596.1">
    <property type="nucleotide sequence ID" value="NZ_BAAAJZ010000003.1"/>
</dbReference>
<feature type="domain" description="NERD" evidence="1">
    <location>
        <begin position="48"/>
        <end position="165"/>
    </location>
</feature>
<evidence type="ECO:0000313" key="3">
    <source>
        <dbReference type="Proteomes" id="UP000549695"/>
    </source>
</evidence>
<organism evidence="2 3">
    <name type="scientific">Pseudonocardia alni</name>
    <name type="common">Amycolata alni</name>
    <dbReference type="NCBI Taxonomy" id="33907"/>
    <lineage>
        <taxon>Bacteria</taxon>
        <taxon>Bacillati</taxon>
        <taxon>Actinomycetota</taxon>
        <taxon>Actinomycetes</taxon>
        <taxon>Pseudonocardiales</taxon>
        <taxon>Pseudonocardiaceae</taxon>
        <taxon>Pseudonocardia</taxon>
    </lineage>
</organism>
<name>A0A852W8J7_PSEA5</name>
<keyword evidence="3" id="KW-1185">Reference proteome</keyword>
<dbReference type="Proteomes" id="UP000549695">
    <property type="component" value="Unassembled WGS sequence"/>
</dbReference>